<proteinExistence type="predicted"/>
<dbReference type="OrthoDB" id="9805123at2"/>
<evidence type="ECO:0000313" key="4">
    <source>
        <dbReference type="Proteomes" id="UP000239917"/>
    </source>
</evidence>
<evidence type="ECO:0000313" key="3">
    <source>
        <dbReference type="EMBL" id="PPI84531.1"/>
    </source>
</evidence>
<dbReference type="PANTHER" id="PTHR22946">
    <property type="entry name" value="DIENELACTONE HYDROLASE DOMAIN-CONTAINING PROTEIN-RELATED"/>
    <property type="match status" value="1"/>
</dbReference>
<dbReference type="Gene3D" id="3.40.50.1820">
    <property type="entry name" value="alpha/beta hydrolase"/>
    <property type="match status" value="1"/>
</dbReference>
<dbReference type="AlphaFoldDB" id="A0A2S5ZB21"/>
<dbReference type="InterPro" id="IPR050261">
    <property type="entry name" value="FrsA_esterase"/>
</dbReference>
<dbReference type="PANTHER" id="PTHR22946:SF9">
    <property type="entry name" value="POLYKETIDE TRANSFERASE AF380"/>
    <property type="match status" value="1"/>
</dbReference>
<dbReference type="InterPro" id="IPR000383">
    <property type="entry name" value="Xaa-Pro-like_dom"/>
</dbReference>
<gene>
    <name evidence="3" type="ORF">KEHDKFFH_09690</name>
</gene>
<comment type="caution">
    <text evidence="3">The sequence shown here is derived from an EMBL/GenBank/DDBJ whole genome shotgun (WGS) entry which is preliminary data.</text>
</comment>
<evidence type="ECO:0000259" key="2">
    <source>
        <dbReference type="Pfam" id="PF02129"/>
    </source>
</evidence>
<dbReference type="SUPFAM" id="SSF53474">
    <property type="entry name" value="alpha/beta-Hydrolases"/>
    <property type="match status" value="1"/>
</dbReference>
<feature type="domain" description="Xaa-Pro dipeptidyl-peptidase-like" evidence="2">
    <location>
        <begin position="11"/>
        <end position="142"/>
    </location>
</feature>
<name>A0A2S5ZB21_9GAMM</name>
<dbReference type="InterPro" id="IPR029058">
    <property type="entry name" value="AB_hydrolase_fold"/>
</dbReference>
<accession>A0A2S5ZB21</accession>
<reference evidence="3 4" key="1">
    <citation type="submission" date="2018-01" db="EMBL/GenBank/DDBJ databases">
        <title>Complete genome sequences of the type strains of Marinobacter flavimaris and Marinobacter maroccanus.</title>
        <authorList>
            <person name="Palau M."/>
            <person name="Boujida N."/>
            <person name="Manresa A."/>
            <person name="Minana-Galbis D."/>
        </authorList>
    </citation>
    <scope>NUCLEOTIDE SEQUENCE [LARGE SCALE GENOMIC DNA]</scope>
    <source>
        <strain evidence="3 4">N4</strain>
    </source>
</reference>
<dbReference type="Proteomes" id="UP000239917">
    <property type="component" value="Unassembled WGS sequence"/>
</dbReference>
<dbReference type="EMBL" id="PSSX01000006">
    <property type="protein sequence ID" value="PPI84531.1"/>
    <property type="molecule type" value="Genomic_DNA"/>
</dbReference>
<protein>
    <submittedName>
        <fullName evidence="3">Alpha/beta hydrolase</fullName>
    </submittedName>
</protein>
<keyword evidence="4" id="KW-1185">Reference proteome</keyword>
<evidence type="ECO:0000256" key="1">
    <source>
        <dbReference type="ARBA" id="ARBA00022801"/>
    </source>
</evidence>
<dbReference type="Pfam" id="PF02129">
    <property type="entry name" value="Peptidase_S15"/>
    <property type="match status" value="1"/>
</dbReference>
<keyword evidence="1 3" id="KW-0378">Hydrolase</keyword>
<organism evidence="3 4">
    <name type="scientific">Marinobacter maroccanus</name>
    <dbReference type="NCBI Taxonomy" id="2055143"/>
    <lineage>
        <taxon>Bacteria</taxon>
        <taxon>Pseudomonadati</taxon>
        <taxon>Pseudomonadota</taxon>
        <taxon>Gammaproteobacteria</taxon>
        <taxon>Pseudomonadales</taxon>
        <taxon>Marinobacteraceae</taxon>
        <taxon>Marinobacter</taxon>
    </lineage>
</organism>
<dbReference type="GO" id="GO:0052689">
    <property type="term" value="F:carboxylic ester hydrolase activity"/>
    <property type="evidence" value="ECO:0007669"/>
    <property type="project" value="UniProtKB-ARBA"/>
</dbReference>
<sequence>MIETPQEFQSDGTTCRGVLYTPDADSKGLPCVVMAHGFGLTHASGLAPFKEAFCNAGYAVFAFDYRHFGDSDGQPRQTLSPWKEVADWLAALNFARQLDRIDGSRICLWGTSFSGGLVIAAAAKDGNVQCTISQCPMMDGLASLLGVVGYAGLMQAMRLTWHGTVDWLRRGLGMSPRYIASAGRPGELGMMTAEDCQEGYVPLLADNASNYVAAGVSYAIPLFRPIRLASKVACPALVLICDHDTVAPASSAVKAAQRMPNAEVKHYPVGHFDVYRGEALDQSIEDQLDFLSRFFKQIGARSD</sequence>
<dbReference type="RefSeq" id="WP_104321728.1">
    <property type="nucleotide sequence ID" value="NZ_PSSX01000006.1"/>
</dbReference>